<keyword evidence="1" id="KW-0472">Membrane</keyword>
<feature type="transmembrane region" description="Helical" evidence="1">
    <location>
        <begin position="139"/>
        <end position="167"/>
    </location>
</feature>
<dbReference type="STRING" id="1307839.L21SP5_00562"/>
<feature type="transmembrane region" description="Helical" evidence="1">
    <location>
        <begin position="106"/>
        <end position="127"/>
    </location>
</feature>
<dbReference type="KEGG" id="blq:L21SP5_00562"/>
<feature type="transmembrane region" description="Helical" evidence="1">
    <location>
        <begin position="369"/>
        <end position="387"/>
    </location>
</feature>
<protein>
    <submittedName>
        <fullName evidence="2">Putative membrane protein</fullName>
    </submittedName>
</protein>
<dbReference type="PANTHER" id="PTHR38454">
    <property type="entry name" value="INTEGRAL MEMBRANE PROTEIN-RELATED"/>
    <property type="match status" value="1"/>
</dbReference>
<dbReference type="PANTHER" id="PTHR38454:SF1">
    <property type="entry name" value="INTEGRAL MEMBRANE PROTEIN"/>
    <property type="match status" value="1"/>
</dbReference>
<evidence type="ECO:0000256" key="1">
    <source>
        <dbReference type="SAM" id="Phobius"/>
    </source>
</evidence>
<dbReference type="EMBL" id="CP013118">
    <property type="protein sequence ID" value="ALO14238.1"/>
    <property type="molecule type" value="Genomic_DNA"/>
</dbReference>
<feature type="transmembrane region" description="Helical" evidence="1">
    <location>
        <begin position="12"/>
        <end position="31"/>
    </location>
</feature>
<dbReference type="PATRIC" id="fig|1307839.3.peg.606"/>
<feature type="transmembrane region" description="Helical" evidence="1">
    <location>
        <begin position="407"/>
        <end position="426"/>
    </location>
</feature>
<dbReference type="RefSeq" id="WP_157754535.1">
    <property type="nucleotide sequence ID" value="NZ_CP013118.1"/>
</dbReference>
<feature type="transmembrane region" description="Helical" evidence="1">
    <location>
        <begin position="197"/>
        <end position="216"/>
    </location>
</feature>
<accession>A0A0S2HVZ7</accession>
<sequence length="810" mass="91684">MEKQNMQQILKRIFPHVVAVGLFLIISYAYFSPQLEGKKLQSGDVANFKGAAKEIMDYRAETGEEALWTNRMFGGMPAYLISVKVRTNVFLYINKLLQIGDRPASYLFVCLLGFYLALLIFGVNPWLSMAGAIAYAFSSYFFIILAAGHMTKAVALTYMPAVIAGVYSTYRKKMWLGAAVTALFLGLQIKASHPQITYYTGMAVLIFVIFEFVSSIRKKQITNYLKKSALLLGVAVLALGSDIPHLWMTYEYGEYSIRGESELSDKTGNQTAGLDKDYITAWSYGVDETLTVLIPNFMGGSSHGSLDKDSETYKWLTGMTSPAQARQYIKALPLYYGDQPFTSGPVYFGAVVMLLFVFSLFVLRGPVKWWLIVATLLSLFLAWGRNFMWFTDLFIEYFPGYNKFRTVSMTLVIAQVTVPLMGLLAIKKIMDEKISKEKIIEWLKYSLYIVGGIALIFSIFPGLLTDFSNPADQQSLQNQAFINAIEADRKNLLRGDAFRSLVFVILTAILLWAFVTEKLKRTFFFAALGLLFIVDMWPVNKRYINNDNFVKAREIKQPYKPNTADQQILQENSMHYRVFNTTARLDQDARTSYFHNSLGGYHGAKMQRYQEMIDRHIGQGNMDVINMLNAKYFITSQNNQKIAQRNPGALGNAWFVNKVKLVENADAEIAALNDFDPTKTAIVDQRFSNHVADSYAIDSAASIKLTSYSPKKLEYKTKSKTKQLAVFSEVYYPAGWEASIDGKPAKHIRVNYILRALEIPAGEHSVTFEFRPQSYYAGRNISLASSIILILFVIGVFGVEIRSYFRKEKE</sequence>
<feature type="transmembrane region" description="Helical" evidence="1">
    <location>
        <begin position="497"/>
        <end position="515"/>
    </location>
</feature>
<keyword evidence="3" id="KW-1185">Reference proteome</keyword>
<proteinExistence type="predicted"/>
<gene>
    <name evidence="2" type="ORF">L21SP5_00562</name>
</gene>
<feature type="transmembrane region" description="Helical" evidence="1">
    <location>
        <begin position="522"/>
        <end position="539"/>
    </location>
</feature>
<keyword evidence="1" id="KW-0812">Transmembrane</keyword>
<organism evidence="2 3">
    <name type="scientific">Salinivirga cyanobacteriivorans</name>
    <dbReference type="NCBI Taxonomy" id="1307839"/>
    <lineage>
        <taxon>Bacteria</taxon>
        <taxon>Pseudomonadati</taxon>
        <taxon>Bacteroidota</taxon>
        <taxon>Bacteroidia</taxon>
        <taxon>Bacteroidales</taxon>
        <taxon>Salinivirgaceae</taxon>
        <taxon>Salinivirga</taxon>
    </lineage>
</organism>
<feature type="transmembrane region" description="Helical" evidence="1">
    <location>
        <begin position="344"/>
        <end position="362"/>
    </location>
</feature>
<dbReference type="AlphaFoldDB" id="A0A0S2HVZ7"/>
<dbReference type="Pfam" id="PF09586">
    <property type="entry name" value="YfhO"/>
    <property type="match status" value="1"/>
</dbReference>
<dbReference type="InterPro" id="IPR018580">
    <property type="entry name" value="Uncharacterised_YfhO"/>
</dbReference>
<feature type="transmembrane region" description="Helical" evidence="1">
    <location>
        <begin position="228"/>
        <end position="247"/>
    </location>
</feature>
<feature type="transmembrane region" description="Helical" evidence="1">
    <location>
        <begin position="781"/>
        <end position="799"/>
    </location>
</feature>
<feature type="transmembrane region" description="Helical" evidence="1">
    <location>
        <begin position="174"/>
        <end position="191"/>
    </location>
</feature>
<keyword evidence="1" id="KW-1133">Transmembrane helix</keyword>
<reference evidence="2 3" key="1">
    <citation type="submission" date="2015-11" db="EMBL/GenBank/DDBJ databases">
        <title>Description and complete genome sequence of a novel strain predominating in hypersaline microbial mats and representing a new family of the Bacteriodetes phylum.</title>
        <authorList>
            <person name="Spring S."/>
            <person name="Bunk B."/>
            <person name="Sproer C."/>
            <person name="Klenk H.-P."/>
        </authorList>
    </citation>
    <scope>NUCLEOTIDE SEQUENCE [LARGE SCALE GENOMIC DNA]</scope>
    <source>
        <strain evidence="2 3">L21-Spi-D4</strain>
    </source>
</reference>
<feature type="transmembrane region" description="Helical" evidence="1">
    <location>
        <begin position="447"/>
        <end position="464"/>
    </location>
</feature>
<dbReference type="OrthoDB" id="9772884at2"/>
<evidence type="ECO:0000313" key="2">
    <source>
        <dbReference type="EMBL" id="ALO14238.1"/>
    </source>
</evidence>
<name>A0A0S2HVZ7_9BACT</name>
<dbReference type="Proteomes" id="UP000064893">
    <property type="component" value="Chromosome"/>
</dbReference>
<evidence type="ECO:0000313" key="3">
    <source>
        <dbReference type="Proteomes" id="UP000064893"/>
    </source>
</evidence>